<dbReference type="Proteomes" id="UP000539350">
    <property type="component" value="Unassembled WGS sequence"/>
</dbReference>
<reference evidence="1 2" key="1">
    <citation type="submission" date="2020-07" db="EMBL/GenBank/DDBJ databases">
        <title>Halieaceae bacterium, F7430, whole genome shotgun sequencing project.</title>
        <authorList>
            <person name="Jiang S."/>
            <person name="Liu Z.W."/>
            <person name="Du Z.J."/>
        </authorList>
    </citation>
    <scope>NUCLEOTIDE SEQUENCE [LARGE SCALE GENOMIC DNA]</scope>
    <source>
        <strain evidence="1 2">F7430</strain>
    </source>
</reference>
<name>A0A7W2YIS5_9GAMM</name>
<keyword evidence="2" id="KW-1185">Reference proteome</keyword>
<dbReference type="EMBL" id="JACFXU010000013">
    <property type="protein sequence ID" value="MBA6412821.1"/>
    <property type="molecule type" value="Genomic_DNA"/>
</dbReference>
<dbReference type="AlphaFoldDB" id="A0A7W2YIS5"/>
<protein>
    <recommendedName>
        <fullName evidence="3">Uracil-DNA glycosylase-like domain-containing protein</fullName>
    </recommendedName>
</protein>
<comment type="caution">
    <text evidence="1">The sequence shown here is derived from an EMBL/GenBank/DDBJ whole genome shotgun (WGS) entry which is preliminary data.</text>
</comment>
<accession>A0A7W2YIS5</accession>
<proteinExistence type="predicted"/>
<organism evidence="1 2">
    <name type="scientific">Sediminihaliea albiluteola</name>
    <dbReference type="NCBI Taxonomy" id="2758564"/>
    <lineage>
        <taxon>Bacteria</taxon>
        <taxon>Pseudomonadati</taxon>
        <taxon>Pseudomonadota</taxon>
        <taxon>Gammaproteobacteria</taxon>
        <taxon>Cellvibrionales</taxon>
        <taxon>Halieaceae</taxon>
        <taxon>Sediminihaliea</taxon>
    </lineage>
</organism>
<evidence type="ECO:0000313" key="1">
    <source>
        <dbReference type="EMBL" id="MBA6412821.1"/>
    </source>
</evidence>
<evidence type="ECO:0008006" key="3">
    <source>
        <dbReference type="Google" id="ProtNLM"/>
    </source>
</evidence>
<sequence>MLTSRALQHSAYLEALGIEQYVSRWDLAGAAPSQRIAVAIAQAPAEAEPPAEALSAKEVSPHKRASLEERPVARAEILARPTVAKSDVKSAVKKPTTTEVLRFNFALITVGPFLWLDNAAGGVLEQRQMNLIMAMARALAAPANRPQVEQFQWPLNNNRQLDHGAEAARAALEGFLLRRVELQQCRAVIVLGELGKSLLADWAPLDVPVVTTLSSAEMMSDPMLKKEVWQDLRKLRLPLQ</sequence>
<gene>
    <name evidence="1" type="ORF">H2508_06795</name>
</gene>
<evidence type="ECO:0000313" key="2">
    <source>
        <dbReference type="Proteomes" id="UP000539350"/>
    </source>
</evidence>
<dbReference type="RefSeq" id="WP_182170594.1">
    <property type="nucleotide sequence ID" value="NZ_JACFXU010000013.1"/>
</dbReference>